<gene>
    <name evidence="1" type="ORF">IFM89_003406</name>
</gene>
<evidence type="ECO:0000313" key="2">
    <source>
        <dbReference type="Proteomes" id="UP000631114"/>
    </source>
</evidence>
<proteinExistence type="predicted"/>
<organism evidence="1 2">
    <name type="scientific">Coptis chinensis</name>
    <dbReference type="NCBI Taxonomy" id="261450"/>
    <lineage>
        <taxon>Eukaryota</taxon>
        <taxon>Viridiplantae</taxon>
        <taxon>Streptophyta</taxon>
        <taxon>Embryophyta</taxon>
        <taxon>Tracheophyta</taxon>
        <taxon>Spermatophyta</taxon>
        <taxon>Magnoliopsida</taxon>
        <taxon>Ranunculales</taxon>
        <taxon>Ranunculaceae</taxon>
        <taxon>Coptidoideae</taxon>
        <taxon>Coptis</taxon>
    </lineage>
</organism>
<dbReference type="Pfam" id="PF12609">
    <property type="entry name" value="DUF3774"/>
    <property type="match status" value="1"/>
</dbReference>
<keyword evidence="2" id="KW-1185">Reference proteome</keyword>
<dbReference type="OrthoDB" id="776176at2759"/>
<dbReference type="Proteomes" id="UP000631114">
    <property type="component" value="Unassembled WGS sequence"/>
</dbReference>
<dbReference type="AlphaFoldDB" id="A0A835LCI3"/>
<dbReference type="PANTHER" id="PTHR33090">
    <property type="entry name" value="DUF3774 DOMAIN PROTEIN-RELATED"/>
    <property type="match status" value="1"/>
</dbReference>
<reference evidence="1 2" key="1">
    <citation type="submission" date="2020-10" db="EMBL/GenBank/DDBJ databases">
        <title>The Coptis chinensis genome and diversification of protoberbering-type alkaloids.</title>
        <authorList>
            <person name="Wang B."/>
            <person name="Shu S."/>
            <person name="Song C."/>
            <person name="Liu Y."/>
        </authorList>
    </citation>
    <scope>NUCLEOTIDE SEQUENCE [LARGE SCALE GENOMIC DNA]</scope>
    <source>
        <strain evidence="1">HL-2020</strain>
        <tissue evidence="1">Leaf</tissue>
    </source>
</reference>
<name>A0A835LCI3_9MAGN</name>
<dbReference type="EMBL" id="JADFTS010000009">
    <property type="protein sequence ID" value="KAF9587467.1"/>
    <property type="molecule type" value="Genomic_DNA"/>
</dbReference>
<comment type="caution">
    <text evidence="1">The sequence shown here is derived from an EMBL/GenBank/DDBJ whole genome shotgun (WGS) entry which is preliminary data.</text>
</comment>
<evidence type="ECO:0000313" key="1">
    <source>
        <dbReference type="EMBL" id="KAF9587467.1"/>
    </source>
</evidence>
<dbReference type="InterPro" id="IPR022251">
    <property type="entry name" value="DUF3774_wound-induced"/>
</dbReference>
<accession>A0A835LCI3</accession>
<protein>
    <submittedName>
        <fullName evidence="1">Uncharacterized protein</fullName>
    </submittedName>
</protein>
<sequence length="79" mass="8871">MKVMKGIKEQAVTKCEASVNKYSIKETSHSRSNELRRFCSVIDSTNSTISSAISIGDEKLKHAEESLRMVMYLSCWGPN</sequence>